<keyword evidence="10" id="KW-1185">Reference proteome</keyword>
<evidence type="ECO:0000256" key="3">
    <source>
        <dbReference type="ARBA" id="ARBA00013529"/>
    </source>
</evidence>
<evidence type="ECO:0000313" key="9">
    <source>
        <dbReference type="EMBL" id="SFU30962.1"/>
    </source>
</evidence>
<comment type="function">
    <text evidence="2">Ferredoxins are iron-sulfur proteins that transfer electrons in a wide variety of metabolic reactions.</text>
</comment>
<dbReference type="PANTHER" id="PTHR24960">
    <property type="entry name" value="PHOTOSYSTEM I IRON-SULFUR CENTER-RELATED"/>
    <property type="match status" value="1"/>
</dbReference>
<keyword evidence="7" id="KW-0411">Iron-sulfur</keyword>
<dbReference type="STRING" id="155865.SAMN05216515_105101"/>
<gene>
    <name evidence="9" type="ORF">SAMN05216508_101247</name>
</gene>
<name>A0A1I7F452_9FIRM</name>
<feature type="domain" description="4Fe-4S ferredoxin-type" evidence="8">
    <location>
        <begin position="181"/>
        <end position="209"/>
    </location>
</feature>
<dbReference type="PANTHER" id="PTHR24960:SF79">
    <property type="entry name" value="PHOTOSYSTEM I IRON-SULFUR CENTER"/>
    <property type="match status" value="1"/>
</dbReference>
<dbReference type="PROSITE" id="PS00198">
    <property type="entry name" value="4FE4S_FER_1"/>
    <property type="match status" value="1"/>
</dbReference>
<keyword evidence="6" id="KW-0408">Iron</keyword>
<keyword evidence="5" id="KW-0479">Metal-binding</keyword>
<dbReference type="NCBIfam" id="NF038196">
    <property type="entry name" value="ferrodoxin_EFR1"/>
    <property type="match status" value="1"/>
</dbReference>
<sequence>MIFCFSGTGNSLHAAKRVQEKFGGELVDMAAALRGGTVSYGFKPGEMAVFVFPVYFDALPVPVTDFIQAFRISEGEPDIVGIATCGGSAGGTDRMFRKLMRRKGLRVRAFYDVKMPDNCIFWLKPPIREAALMTLKHSDDRLSDILESMQYNYRVPYRSSGAAGVGSALGSAVSGALLGTGSFSVDDTCVGCGLCARICPAGVIRMEENRPVWEKSRCWKCAGCINRCPQEAIQYGRGSRKKFRYCHPDLK</sequence>
<dbReference type="GO" id="GO:0051539">
    <property type="term" value="F:4 iron, 4 sulfur cluster binding"/>
    <property type="evidence" value="ECO:0007669"/>
    <property type="project" value="UniProtKB-KW"/>
</dbReference>
<dbReference type="OrthoDB" id="9813995at2"/>
<protein>
    <recommendedName>
        <fullName evidence="3">Ferredoxin</fullName>
    </recommendedName>
</protein>
<comment type="cofactor">
    <cofactor evidence="1">
        <name>[4Fe-4S] cluster</name>
        <dbReference type="ChEBI" id="CHEBI:49883"/>
    </cofactor>
</comment>
<dbReference type="GO" id="GO:0046872">
    <property type="term" value="F:metal ion binding"/>
    <property type="evidence" value="ECO:0007669"/>
    <property type="project" value="UniProtKB-KW"/>
</dbReference>
<evidence type="ECO:0000256" key="6">
    <source>
        <dbReference type="ARBA" id="ARBA00023004"/>
    </source>
</evidence>
<evidence type="ECO:0000259" key="8">
    <source>
        <dbReference type="PROSITE" id="PS51379"/>
    </source>
</evidence>
<dbReference type="InterPro" id="IPR050157">
    <property type="entry name" value="PSI_iron-sulfur_center"/>
</dbReference>
<dbReference type="Pfam" id="PF13187">
    <property type="entry name" value="Fer4_9"/>
    <property type="match status" value="1"/>
</dbReference>
<dbReference type="Gene3D" id="3.30.70.20">
    <property type="match status" value="1"/>
</dbReference>
<accession>A0A1I7F452</accession>
<keyword evidence="4" id="KW-0004">4Fe-4S</keyword>
<dbReference type="Proteomes" id="UP000198817">
    <property type="component" value="Unassembled WGS sequence"/>
</dbReference>
<dbReference type="EMBL" id="FPBT01000001">
    <property type="protein sequence ID" value="SFU30962.1"/>
    <property type="molecule type" value="Genomic_DNA"/>
</dbReference>
<evidence type="ECO:0000313" key="10">
    <source>
        <dbReference type="Proteomes" id="UP000198817"/>
    </source>
</evidence>
<dbReference type="InterPro" id="IPR029039">
    <property type="entry name" value="Flavoprotein-like_sf"/>
</dbReference>
<dbReference type="InterPro" id="IPR017900">
    <property type="entry name" value="4Fe4S_Fe_S_CS"/>
</dbReference>
<evidence type="ECO:0000256" key="7">
    <source>
        <dbReference type="ARBA" id="ARBA00023014"/>
    </source>
</evidence>
<proteinExistence type="predicted"/>
<dbReference type="InterPro" id="IPR017896">
    <property type="entry name" value="4Fe4S_Fe-S-bd"/>
</dbReference>
<evidence type="ECO:0000256" key="5">
    <source>
        <dbReference type="ARBA" id="ARBA00022723"/>
    </source>
</evidence>
<reference evidence="9 10" key="1">
    <citation type="submission" date="2016-10" db="EMBL/GenBank/DDBJ databases">
        <authorList>
            <person name="de Groot N.N."/>
        </authorList>
    </citation>
    <scope>NUCLEOTIDE SEQUENCE [LARGE SCALE GENOMIC DNA]</scope>
    <source>
        <strain evidence="9 10">KHGC13</strain>
    </source>
</reference>
<evidence type="ECO:0000256" key="1">
    <source>
        <dbReference type="ARBA" id="ARBA00001966"/>
    </source>
</evidence>
<dbReference type="InterPro" id="IPR047964">
    <property type="entry name" value="EFR1-like"/>
</dbReference>
<dbReference type="RefSeq" id="WP_090469478.1">
    <property type="nucleotide sequence ID" value="NZ_CACVNK010000009.1"/>
</dbReference>
<dbReference type="SUPFAM" id="SSF54862">
    <property type="entry name" value="4Fe-4S ferredoxins"/>
    <property type="match status" value="1"/>
</dbReference>
<dbReference type="AlphaFoldDB" id="A0A1I7F452"/>
<evidence type="ECO:0000256" key="2">
    <source>
        <dbReference type="ARBA" id="ARBA00003532"/>
    </source>
</evidence>
<dbReference type="SUPFAM" id="SSF52218">
    <property type="entry name" value="Flavoproteins"/>
    <property type="match status" value="1"/>
</dbReference>
<evidence type="ECO:0000256" key="4">
    <source>
        <dbReference type="ARBA" id="ARBA00022485"/>
    </source>
</evidence>
<organism evidence="9 10">
    <name type="scientific">Eubacterium pyruvativorans</name>
    <dbReference type="NCBI Taxonomy" id="155865"/>
    <lineage>
        <taxon>Bacteria</taxon>
        <taxon>Bacillati</taxon>
        <taxon>Bacillota</taxon>
        <taxon>Clostridia</taxon>
        <taxon>Eubacteriales</taxon>
        <taxon>Eubacteriaceae</taxon>
        <taxon>Eubacterium</taxon>
    </lineage>
</organism>
<dbReference type="PROSITE" id="PS51379">
    <property type="entry name" value="4FE4S_FER_2"/>
    <property type="match status" value="2"/>
</dbReference>
<feature type="domain" description="4Fe-4S ferredoxin-type" evidence="8">
    <location>
        <begin position="210"/>
        <end position="238"/>
    </location>
</feature>